<dbReference type="SUPFAM" id="SSF53790">
    <property type="entry name" value="Tetrapyrrole methylase"/>
    <property type="match status" value="1"/>
</dbReference>
<reference evidence="9" key="1">
    <citation type="submission" date="2020-02" db="EMBL/GenBank/DDBJ databases">
        <authorList>
            <person name="Meier V. D."/>
        </authorList>
    </citation>
    <scope>NUCLEOTIDE SEQUENCE</scope>
    <source>
        <strain evidence="9">AVDCRST_MAG10</strain>
    </source>
</reference>
<evidence type="ECO:0000256" key="1">
    <source>
        <dbReference type="ARBA" id="ARBA00004953"/>
    </source>
</evidence>
<dbReference type="GO" id="GO:0009236">
    <property type="term" value="P:cobalamin biosynthetic process"/>
    <property type="evidence" value="ECO:0007669"/>
    <property type="project" value="UniProtKB-UniPathway"/>
</dbReference>
<dbReference type="Pfam" id="PF00590">
    <property type="entry name" value="TP_methylase"/>
    <property type="match status" value="1"/>
</dbReference>
<accession>A0A6J4HG56</accession>
<dbReference type="InterPro" id="IPR014777">
    <property type="entry name" value="4pyrrole_Mease_sub1"/>
</dbReference>
<evidence type="ECO:0000313" key="9">
    <source>
        <dbReference type="EMBL" id="CAA9221299.1"/>
    </source>
</evidence>
<dbReference type="PANTHER" id="PTHR43467:SF2">
    <property type="entry name" value="COBALT-PRECORRIN-2 C(20)-METHYLTRANSFERASE"/>
    <property type="match status" value="1"/>
</dbReference>
<keyword evidence="6" id="KW-0949">S-adenosyl-L-methionine</keyword>
<dbReference type="Gene3D" id="3.30.950.10">
    <property type="entry name" value="Methyltransferase, Cobalt-precorrin-4 Transmethylase, Domain 2"/>
    <property type="match status" value="1"/>
</dbReference>
<comment type="pathway">
    <text evidence="1">Cofactor biosynthesis; adenosylcobalamin biosynthesis.</text>
</comment>
<organism evidence="9">
    <name type="scientific">uncultured Acidimicrobiales bacterium</name>
    <dbReference type="NCBI Taxonomy" id="310071"/>
    <lineage>
        <taxon>Bacteria</taxon>
        <taxon>Bacillati</taxon>
        <taxon>Actinomycetota</taxon>
        <taxon>Acidimicrobiia</taxon>
        <taxon>Acidimicrobiales</taxon>
        <taxon>environmental samples</taxon>
    </lineage>
</organism>
<comment type="similarity">
    <text evidence="2">Belongs to the precorrin methyltransferase family.</text>
</comment>
<keyword evidence="5 9" id="KW-0808">Transferase</keyword>
<dbReference type="InterPro" id="IPR014776">
    <property type="entry name" value="4pyrrole_Mease_sub2"/>
</dbReference>
<dbReference type="AlphaFoldDB" id="A0A6J4HG56"/>
<evidence type="ECO:0000256" key="4">
    <source>
        <dbReference type="ARBA" id="ARBA00022603"/>
    </source>
</evidence>
<feature type="domain" description="Tetrapyrrole methylase" evidence="8">
    <location>
        <begin position="18"/>
        <end position="222"/>
    </location>
</feature>
<keyword evidence="4 9" id="KW-0489">Methyltransferase</keyword>
<dbReference type="EC" id="2.1.1.151" evidence="9"/>
<dbReference type="InterPro" id="IPR012382">
    <property type="entry name" value="CobI/CbiL"/>
</dbReference>
<dbReference type="PANTHER" id="PTHR43467">
    <property type="entry name" value="COBALT-PRECORRIN-2 C(20)-METHYLTRANSFERASE"/>
    <property type="match status" value="1"/>
</dbReference>
<dbReference type="GO" id="GO:0032259">
    <property type="term" value="P:methylation"/>
    <property type="evidence" value="ECO:0007669"/>
    <property type="project" value="UniProtKB-KW"/>
</dbReference>
<dbReference type="CDD" id="cd11645">
    <property type="entry name" value="Precorrin_2_C20_MT"/>
    <property type="match status" value="1"/>
</dbReference>
<name>A0A6J4HG56_9ACTN</name>
<feature type="region of interest" description="Disordered" evidence="7">
    <location>
        <begin position="253"/>
        <end position="288"/>
    </location>
</feature>
<dbReference type="InterPro" id="IPR000878">
    <property type="entry name" value="4pyrrol_Mease"/>
</dbReference>
<protein>
    <submittedName>
        <fullName evidence="9">Cobalt-precorrin-2 C(20)-methyltransferase</fullName>
        <ecNumber evidence="9">2.1.1.151</ecNumber>
    </submittedName>
</protein>
<dbReference type="EMBL" id="CADCTB010000045">
    <property type="protein sequence ID" value="CAA9221299.1"/>
    <property type="molecule type" value="Genomic_DNA"/>
</dbReference>
<evidence type="ECO:0000256" key="2">
    <source>
        <dbReference type="ARBA" id="ARBA00005879"/>
    </source>
</evidence>
<keyword evidence="3" id="KW-0169">Cobalamin biosynthesis</keyword>
<evidence type="ECO:0000256" key="5">
    <source>
        <dbReference type="ARBA" id="ARBA00022679"/>
    </source>
</evidence>
<evidence type="ECO:0000256" key="3">
    <source>
        <dbReference type="ARBA" id="ARBA00022573"/>
    </source>
</evidence>
<dbReference type="InterPro" id="IPR006364">
    <property type="entry name" value="CobI/CbiL/CobIJ_dom"/>
</dbReference>
<sequence length="288" mass="29624">MPEGPQVSDQTTTVRGGLIGVGVGPGDPELLTMRAVRVIRAADRVLAPSSAIDAVGRAESIVRQACPGVPIERLVFAMGDAAPSIEAAAATIVAHLDAGDRVVFVTLGDPNVYSTFSSVAAIVTELRPGAAIETVPGIMAFQELASRSGTVVLQNTERLALITALDGPDSLGDALDDPTQAVVVYKGGRHLPEMAKRLASTGRLDGAVVGELLGLPGERVLPVAAAVEGPAAYLATLIVPPAGRALELRKAENGLPDRQAGERSELDLSEPEISRPSAGVAVQRTEGL</sequence>
<evidence type="ECO:0000259" key="8">
    <source>
        <dbReference type="Pfam" id="PF00590"/>
    </source>
</evidence>
<evidence type="ECO:0000256" key="7">
    <source>
        <dbReference type="SAM" id="MobiDB-lite"/>
    </source>
</evidence>
<dbReference type="UniPathway" id="UPA00148"/>
<dbReference type="InterPro" id="IPR035996">
    <property type="entry name" value="4pyrrol_Methylase_sf"/>
</dbReference>
<dbReference type="GO" id="GO:0043781">
    <property type="term" value="F:cobalt-factor II C20-methyltransferase activity"/>
    <property type="evidence" value="ECO:0007669"/>
    <property type="project" value="UniProtKB-EC"/>
</dbReference>
<dbReference type="GO" id="GO:0030788">
    <property type="term" value="F:precorrin-2 C20-methyltransferase activity"/>
    <property type="evidence" value="ECO:0007669"/>
    <property type="project" value="InterPro"/>
</dbReference>
<proteinExistence type="inferred from homology"/>
<evidence type="ECO:0000256" key="6">
    <source>
        <dbReference type="ARBA" id="ARBA00022691"/>
    </source>
</evidence>
<dbReference type="Gene3D" id="3.40.1010.10">
    <property type="entry name" value="Cobalt-precorrin-4 Transmethylase, Domain 1"/>
    <property type="match status" value="1"/>
</dbReference>
<gene>
    <name evidence="9" type="ORF">AVDCRST_MAG10-686</name>
</gene>
<dbReference type="NCBIfam" id="TIGR01467">
    <property type="entry name" value="cobI_cbiL"/>
    <property type="match status" value="1"/>
</dbReference>